<feature type="region of interest" description="Disordered" evidence="1">
    <location>
        <begin position="382"/>
        <end position="437"/>
    </location>
</feature>
<dbReference type="RefSeq" id="XP_044544030.1">
    <property type="nucleotide sequence ID" value="XM_044685752.1"/>
</dbReference>
<evidence type="ECO:0000256" key="1">
    <source>
        <dbReference type="SAM" id="MobiDB-lite"/>
    </source>
</evidence>
<dbReference type="GO" id="GO:0008092">
    <property type="term" value="F:cytoskeletal protein binding"/>
    <property type="evidence" value="ECO:0007669"/>
    <property type="project" value="TreeGrafter"/>
</dbReference>
<dbReference type="PANTHER" id="PTHR31508:SF2">
    <property type="entry name" value="PROTEIN PITCHFORK"/>
    <property type="match status" value="1"/>
</dbReference>
<comment type="caution">
    <text evidence="2">The sequence shown here is derived from an EMBL/GenBank/DDBJ whole genome shotgun (WGS) entry which is preliminary data.</text>
</comment>
<feature type="compositionally biased region" description="Basic residues" evidence="1">
    <location>
        <begin position="121"/>
        <end position="134"/>
    </location>
</feature>
<dbReference type="InterPro" id="IPR033602">
    <property type="entry name" value="CIMAP3"/>
</dbReference>
<feature type="compositionally biased region" description="Polar residues" evidence="1">
    <location>
        <begin position="283"/>
        <end position="295"/>
    </location>
</feature>
<feature type="compositionally biased region" description="Basic and acidic residues" evidence="1">
    <location>
        <begin position="423"/>
        <end position="433"/>
    </location>
</feature>
<feature type="region of interest" description="Disordered" evidence="1">
    <location>
        <begin position="248"/>
        <end position="295"/>
    </location>
</feature>
<dbReference type="EMBL" id="PYSW02000041">
    <property type="protein sequence ID" value="KAG2374856.1"/>
    <property type="molecule type" value="Genomic_DNA"/>
</dbReference>
<name>A0AA88KGF8_NAELO</name>
<accession>A0AA88KGF8</accession>
<dbReference type="Proteomes" id="UP000816034">
    <property type="component" value="Unassembled WGS sequence"/>
</dbReference>
<feature type="region of interest" description="Disordered" evidence="1">
    <location>
        <begin position="34"/>
        <end position="85"/>
    </location>
</feature>
<feature type="compositionally biased region" description="Polar residues" evidence="1">
    <location>
        <begin position="135"/>
        <end position="151"/>
    </location>
</feature>
<reference evidence="2 3" key="1">
    <citation type="journal article" date="2018" name="BMC Genomics">
        <title>The genome of Naegleria lovaniensis, the basis for a comparative approach to unravel pathogenicity factors of the human pathogenic amoeba N. fowleri.</title>
        <authorList>
            <person name="Liechti N."/>
            <person name="Schurch N."/>
            <person name="Bruggmann R."/>
            <person name="Wittwer M."/>
        </authorList>
    </citation>
    <scope>NUCLEOTIDE SEQUENCE [LARGE SCALE GENOMIC DNA]</scope>
    <source>
        <strain evidence="2 3">ATCC 30569</strain>
    </source>
</reference>
<keyword evidence="3" id="KW-1185">Reference proteome</keyword>
<sequence>MAWVSRSIREISITNPTTTGENIGPGCYLSHDPIGRTPRYASAPFSSTEKRKTITSTEKFQTPGPGSYHKPLESPYEPYKKDASSVFKSATSRFNQSSLIQSQELPGPGSYFNHDTEQYLKRKTGSPKNKRTSSPRHLSTAPSIPANSQSHGYEEGPNGELIRQSSPVRGYKGTQDDSIGPGAYFSDENTTNSKSLKNQGIFSSNTKRHLFKLQDTPGPGTYSDQGHSSSHADLRNYVSVFNSKTKRSSLIPPDKLKSTNLGPGSYETKEPKYMKEKKKQLPFGSTTSRPLDASISTSFMNTPGPGEYFKKDINDLPTNQDVAKVHGAFNSKSERFIYRSDTTELGPGSYISHDSNSLLSELSRKTKGSYGVFGSTTARFTYRETKPSAPPPGSYNPSDISQYDIRKPDQRSFVFQSRTKRTMHSEKKPDKDVFPSVGQYHTSENWSKKSFNISDPKTHGFSSSSKRFRDTKILDKATLLGPNYLPPGMANQKPKGINIAKSLGHSAPLLENSNNQNLGPGSYDSTQTWLKPSYNVTIAQ</sequence>
<gene>
    <name evidence="2" type="ORF">C9374_010230</name>
</gene>
<feature type="region of interest" description="Disordered" evidence="1">
    <location>
        <begin position="98"/>
        <end position="230"/>
    </location>
</feature>
<evidence type="ECO:0000313" key="3">
    <source>
        <dbReference type="Proteomes" id="UP000816034"/>
    </source>
</evidence>
<proteinExistence type="predicted"/>
<dbReference type="AlphaFoldDB" id="A0AA88KGF8"/>
<dbReference type="GO" id="GO:0031344">
    <property type="term" value="P:regulation of cell projection organization"/>
    <property type="evidence" value="ECO:0007669"/>
    <property type="project" value="TreeGrafter"/>
</dbReference>
<organism evidence="2 3">
    <name type="scientific">Naegleria lovaniensis</name>
    <name type="common">Amoeba</name>
    <dbReference type="NCBI Taxonomy" id="51637"/>
    <lineage>
        <taxon>Eukaryota</taxon>
        <taxon>Discoba</taxon>
        <taxon>Heterolobosea</taxon>
        <taxon>Tetramitia</taxon>
        <taxon>Eutetramitia</taxon>
        <taxon>Vahlkampfiidae</taxon>
        <taxon>Naegleria</taxon>
    </lineage>
</organism>
<dbReference type="GeneID" id="68102684"/>
<dbReference type="Pfam" id="PF07004">
    <property type="entry name" value="SHIPPO-rpt"/>
    <property type="match status" value="5"/>
</dbReference>
<feature type="compositionally biased region" description="Polar residues" evidence="1">
    <location>
        <begin position="187"/>
        <end position="205"/>
    </location>
</feature>
<dbReference type="PANTHER" id="PTHR31508">
    <property type="entry name" value="PROTEIN PITCHFORK"/>
    <property type="match status" value="1"/>
</dbReference>
<evidence type="ECO:0000313" key="2">
    <source>
        <dbReference type="EMBL" id="KAG2374856.1"/>
    </source>
</evidence>
<protein>
    <submittedName>
        <fullName evidence="2">Uncharacterized protein</fullName>
    </submittedName>
</protein>
<dbReference type="InterPro" id="IPR010736">
    <property type="entry name" value="SHIPPO-rpt"/>
</dbReference>